<proteinExistence type="predicted"/>
<gene>
    <name evidence="2" type="ORF">VKT23_012955</name>
</gene>
<keyword evidence="3" id="KW-1185">Reference proteome</keyword>
<name>A0ABR1J7I1_9AGAR</name>
<keyword evidence="1" id="KW-0472">Membrane</keyword>
<sequence length="173" mass="19209">MRAPGTNDYEYNVPVYVNEDLSPGFHDLKIQNGHVNGIKSLILLDYVIFTSDDGTFETPDTRGDSDSSSKSLGKIVGLVVAVSVLLLVGGAGFLTWHCRRFRSLPKEPDCDNWHNTVTPYILDRNDTPLAPASSHTYNSWDRLAVELPPPSYEEPISSVALNEPPTRSKCVYR</sequence>
<evidence type="ECO:0000313" key="3">
    <source>
        <dbReference type="Proteomes" id="UP001498398"/>
    </source>
</evidence>
<dbReference type="Proteomes" id="UP001498398">
    <property type="component" value="Unassembled WGS sequence"/>
</dbReference>
<accession>A0ABR1J7I1</accession>
<evidence type="ECO:0000256" key="1">
    <source>
        <dbReference type="SAM" id="Phobius"/>
    </source>
</evidence>
<organism evidence="2 3">
    <name type="scientific">Marasmiellus scandens</name>
    <dbReference type="NCBI Taxonomy" id="2682957"/>
    <lineage>
        <taxon>Eukaryota</taxon>
        <taxon>Fungi</taxon>
        <taxon>Dikarya</taxon>
        <taxon>Basidiomycota</taxon>
        <taxon>Agaricomycotina</taxon>
        <taxon>Agaricomycetes</taxon>
        <taxon>Agaricomycetidae</taxon>
        <taxon>Agaricales</taxon>
        <taxon>Marasmiineae</taxon>
        <taxon>Omphalotaceae</taxon>
        <taxon>Marasmiellus</taxon>
    </lineage>
</organism>
<evidence type="ECO:0000313" key="2">
    <source>
        <dbReference type="EMBL" id="KAK7450644.1"/>
    </source>
</evidence>
<comment type="caution">
    <text evidence="2">The sequence shown here is derived from an EMBL/GenBank/DDBJ whole genome shotgun (WGS) entry which is preliminary data.</text>
</comment>
<keyword evidence="1" id="KW-1133">Transmembrane helix</keyword>
<feature type="transmembrane region" description="Helical" evidence="1">
    <location>
        <begin position="75"/>
        <end position="96"/>
    </location>
</feature>
<reference evidence="2 3" key="1">
    <citation type="submission" date="2024-01" db="EMBL/GenBank/DDBJ databases">
        <title>A draft genome for the cacao thread blight pathogen Marasmiellus scandens.</title>
        <authorList>
            <person name="Baruah I.K."/>
            <person name="Leung J."/>
            <person name="Bukari Y."/>
            <person name="Amoako-Attah I."/>
            <person name="Meinhardt L.W."/>
            <person name="Bailey B.A."/>
            <person name="Cohen S.P."/>
        </authorList>
    </citation>
    <scope>NUCLEOTIDE SEQUENCE [LARGE SCALE GENOMIC DNA]</scope>
    <source>
        <strain evidence="2 3">GH-19</strain>
    </source>
</reference>
<protein>
    <submittedName>
        <fullName evidence="2">Uncharacterized protein</fullName>
    </submittedName>
</protein>
<dbReference type="EMBL" id="JBANRG010000033">
    <property type="protein sequence ID" value="KAK7450644.1"/>
    <property type="molecule type" value="Genomic_DNA"/>
</dbReference>
<keyword evidence="1" id="KW-0812">Transmembrane</keyword>